<comment type="caution">
    <text evidence="3">The sequence shown here is derived from an EMBL/GenBank/DDBJ whole genome shotgun (WGS) entry which is preliminary data.</text>
</comment>
<evidence type="ECO:0000259" key="2">
    <source>
        <dbReference type="SMART" id="SM00027"/>
    </source>
</evidence>
<feature type="region of interest" description="Disordered" evidence="1">
    <location>
        <begin position="257"/>
        <end position="342"/>
    </location>
</feature>
<dbReference type="SUPFAM" id="SSF47473">
    <property type="entry name" value="EF-hand"/>
    <property type="match status" value="1"/>
</dbReference>
<feature type="compositionally biased region" description="Polar residues" evidence="1">
    <location>
        <begin position="50"/>
        <end position="73"/>
    </location>
</feature>
<dbReference type="CDD" id="cd00052">
    <property type="entry name" value="EH"/>
    <property type="match status" value="1"/>
</dbReference>
<dbReference type="InterPro" id="IPR000261">
    <property type="entry name" value="EH_dom"/>
</dbReference>
<feature type="region of interest" description="Disordered" evidence="1">
    <location>
        <begin position="628"/>
        <end position="664"/>
    </location>
</feature>
<organism evidence="3 4">
    <name type="scientific">Maudiozyma exigua</name>
    <name type="common">Yeast</name>
    <name type="synonym">Kazachstania exigua</name>
    <dbReference type="NCBI Taxonomy" id="34358"/>
    <lineage>
        <taxon>Eukaryota</taxon>
        <taxon>Fungi</taxon>
        <taxon>Dikarya</taxon>
        <taxon>Ascomycota</taxon>
        <taxon>Saccharomycotina</taxon>
        <taxon>Saccharomycetes</taxon>
        <taxon>Saccharomycetales</taxon>
        <taxon>Saccharomycetaceae</taxon>
        <taxon>Maudiozyma</taxon>
    </lineage>
</organism>
<feature type="compositionally biased region" description="Polar residues" evidence="1">
    <location>
        <begin position="290"/>
        <end position="309"/>
    </location>
</feature>
<proteinExistence type="predicted"/>
<feature type="domain" description="EH" evidence="2">
    <location>
        <begin position="693"/>
        <end position="783"/>
    </location>
</feature>
<evidence type="ECO:0000256" key="1">
    <source>
        <dbReference type="SAM" id="MobiDB-lite"/>
    </source>
</evidence>
<gene>
    <name evidence="3" type="primary">IRS4_2</name>
    <name evidence="3" type="ORF">C6P45_005129</name>
</gene>
<accession>A0A9P7B9W7</accession>
<dbReference type="Proteomes" id="UP000750334">
    <property type="component" value="Unassembled WGS sequence"/>
</dbReference>
<reference evidence="3 4" key="1">
    <citation type="submission" date="2020-11" db="EMBL/GenBank/DDBJ databases">
        <title>Kefir isolates.</title>
        <authorList>
            <person name="Marcisauskas S."/>
            <person name="Kim Y."/>
            <person name="Blasche S."/>
        </authorList>
    </citation>
    <scope>NUCLEOTIDE SEQUENCE [LARGE SCALE GENOMIC DNA]</scope>
    <source>
        <strain evidence="3 4">OG2</strain>
    </source>
</reference>
<feature type="compositionally biased region" description="Polar residues" evidence="1">
    <location>
        <begin position="104"/>
        <end position="119"/>
    </location>
</feature>
<evidence type="ECO:0000313" key="3">
    <source>
        <dbReference type="EMBL" id="KAG0668039.1"/>
    </source>
</evidence>
<feature type="compositionally biased region" description="Polar residues" evidence="1">
    <location>
        <begin position="326"/>
        <end position="342"/>
    </location>
</feature>
<dbReference type="InterPro" id="IPR011992">
    <property type="entry name" value="EF-hand-dom_pair"/>
</dbReference>
<name>A0A9P7B9W7_MAUEX</name>
<evidence type="ECO:0000313" key="4">
    <source>
        <dbReference type="Proteomes" id="UP000750334"/>
    </source>
</evidence>
<dbReference type="EMBL" id="PUHR01000082">
    <property type="protein sequence ID" value="KAG0668039.1"/>
    <property type="molecule type" value="Genomic_DNA"/>
</dbReference>
<dbReference type="AlphaFoldDB" id="A0A9P7B9W7"/>
<feature type="compositionally biased region" description="Polar residues" evidence="1">
    <location>
        <begin position="551"/>
        <end position="567"/>
    </location>
</feature>
<dbReference type="Gene3D" id="1.10.238.10">
    <property type="entry name" value="EF-hand"/>
    <property type="match status" value="1"/>
</dbReference>
<sequence length="824" mass="92543">MFSKVKRKPKHGNAEAVLSEDALNDSLRAAQVIFQRHSQQKPTSPEIRSKSINTKTPDTNNESILPRRSNTVKVATRESNNESDIVQVPRRPNTTKPARHLKIPTSQTQSPVSPNNYKNIGSPESKILSPTLRKTISPRESTEMLRRRNPPPNNNANIDAAYIAAALAHSYVKDSSNSDKQTKDTAVSGINDDDLIAKSIKQEVKRDATPPVVKFPQERMDLKQSRNFETNRRRMEVPQPVKKERIRPIQLLDDSLRTPEVSSTEEQHIRHGVSPYRPISPSGISLIKSKPTTPMTKTISDPLETQSNDVDYIPNDQNEFDGDRNSIGNHSFSDSTTSQQRYNDTESLNLDQQNFSIGTNILPRKKYSSKKNPLKKIFGKSSGENTSYNTISRNVDPLLVNNNLVNNTSGPGQADTPTAAAMAAAAKGPVYTVPNPKQKTNVYGSNNNGSTINTGSTSSLTAGAPQMRFKTTMRYDNRKKSFNEDKPWKSHKDAKFMSEQERKRYEGMWVSNRYRYLNMLYWWPVNDIQQEIEQDSGSESQSNNEEETKSLATTQYSQSRTASQIDLTKTDSHSTIKSRSVDGVMADTTNATANDLHAVNDIDQANLTIAEVPVGRNDTQMRTKEGDNEFGYIHSSNKDEQDSRMNATHSHDSNISNDLPSRPPSPVVNADTLPDIIRTSSPVPLAPPRPDENGSITPPDYSDILLTLPQDGLILNLVVKDIWQRSNLPDDLLRQIYQLVDTRGDSTLDRRSFLVGMWLVDQCLYGRKLPVEVDRQIWNSVDGYVLNVMQPRTEPTVKIKRRGKRNIVGRELSNIKKGIRHVHL</sequence>
<feature type="compositionally biased region" description="Polar residues" evidence="1">
    <location>
        <begin position="644"/>
        <end position="659"/>
    </location>
</feature>
<feature type="region of interest" description="Disordered" evidence="1">
    <location>
        <begin position="443"/>
        <end position="462"/>
    </location>
</feature>
<dbReference type="Pfam" id="PF12763">
    <property type="entry name" value="EH"/>
    <property type="match status" value="1"/>
</dbReference>
<feature type="region of interest" description="Disordered" evidence="1">
    <location>
        <begin position="533"/>
        <end position="577"/>
    </location>
</feature>
<protein>
    <submittedName>
        <fullName evidence="3">Increased rDNA silencing protein</fullName>
    </submittedName>
</protein>
<feature type="compositionally biased region" description="Low complexity" evidence="1">
    <location>
        <begin position="444"/>
        <end position="459"/>
    </location>
</feature>
<dbReference type="SMART" id="SM00027">
    <property type="entry name" value="EH"/>
    <property type="match status" value="1"/>
</dbReference>
<dbReference type="OrthoDB" id="10045710at2759"/>
<feature type="region of interest" description="Disordered" evidence="1">
    <location>
        <begin position="33"/>
        <end position="125"/>
    </location>
</feature>
<keyword evidence="4" id="KW-1185">Reference proteome</keyword>